<evidence type="ECO:0000259" key="10">
    <source>
        <dbReference type="Pfam" id="PF01706"/>
    </source>
</evidence>
<gene>
    <name evidence="13" type="primary">fliG</name>
    <name evidence="13" type="ORF">D7Z96_15795</name>
</gene>
<evidence type="ECO:0000259" key="12">
    <source>
        <dbReference type="Pfam" id="PF14842"/>
    </source>
</evidence>
<dbReference type="GO" id="GO:0009425">
    <property type="term" value="C:bacterial-type flagellum basal body"/>
    <property type="evidence" value="ECO:0007669"/>
    <property type="project" value="UniProtKB-SubCell"/>
</dbReference>
<dbReference type="GO" id="GO:0005886">
    <property type="term" value="C:plasma membrane"/>
    <property type="evidence" value="ECO:0007669"/>
    <property type="project" value="UniProtKB-SubCell"/>
</dbReference>
<dbReference type="PRINTS" id="PR00954">
    <property type="entry name" value="FLGMOTORFLIG"/>
</dbReference>
<reference evidence="13 14" key="1">
    <citation type="submission" date="2018-10" db="EMBL/GenBank/DDBJ databases">
        <title>Genome-guide identification and characterization of bacteria that degrade polycyclic aromatic hydrocarbons and resist hexavalent chromium simultaneously.</title>
        <authorList>
            <person name="Feng H."/>
        </authorList>
    </citation>
    <scope>NUCLEOTIDE SEQUENCE [LARGE SCALE GENOMIC DNA]</scope>
    <source>
        <strain evidence="13 14">J015</strain>
    </source>
</reference>
<dbReference type="SUPFAM" id="SSF48029">
    <property type="entry name" value="FliG"/>
    <property type="match status" value="2"/>
</dbReference>
<dbReference type="Proteomes" id="UP000273159">
    <property type="component" value="Unassembled WGS sequence"/>
</dbReference>
<dbReference type="InterPro" id="IPR000090">
    <property type="entry name" value="Flg_Motor_Flig"/>
</dbReference>
<dbReference type="Pfam" id="PF01706">
    <property type="entry name" value="FliG_C"/>
    <property type="match status" value="1"/>
</dbReference>
<dbReference type="Pfam" id="PF14841">
    <property type="entry name" value="FliG_M"/>
    <property type="match status" value="1"/>
</dbReference>
<evidence type="ECO:0000256" key="1">
    <source>
        <dbReference type="ARBA" id="ARBA00004117"/>
    </source>
</evidence>
<evidence type="ECO:0000256" key="9">
    <source>
        <dbReference type="ARBA" id="ARBA00023143"/>
    </source>
</evidence>
<evidence type="ECO:0000256" key="8">
    <source>
        <dbReference type="ARBA" id="ARBA00023136"/>
    </source>
</evidence>
<dbReference type="NCBIfam" id="TIGR00207">
    <property type="entry name" value="fliG"/>
    <property type="match status" value="1"/>
</dbReference>
<dbReference type="InterPro" id="IPR028263">
    <property type="entry name" value="FliG_N"/>
</dbReference>
<evidence type="ECO:0000313" key="14">
    <source>
        <dbReference type="Proteomes" id="UP000273159"/>
    </source>
</evidence>
<organism evidence="13 14">
    <name type="scientific">Pseudarthrobacter phenanthrenivorans</name>
    <name type="common">Arthrobacter phenanthrenivorans</name>
    <dbReference type="NCBI Taxonomy" id="361575"/>
    <lineage>
        <taxon>Bacteria</taxon>
        <taxon>Bacillati</taxon>
        <taxon>Actinomycetota</taxon>
        <taxon>Actinomycetes</taxon>
        <taxon>Micrococcales</taxon>
        <taxon>Micrococcaceae</taxon>
        <taxon>Pseudarthrobacter</taxon>
    </lineage>
</organism>
<comment type="similarity">
    <text evidence="3">Belongs to the FliG family.</text>
</comment>
<dbReference type="InterPro" id="IPR032779">
    <property type="entry name" value="FliG_M"/>
</dbReference>
<dbReference type="GO" id="GO:0071973">
    <property type="term" value="P:bacterial-type flagellum-dependent cell motility"/>
    <property type="evidence" value="ECO:0007669"/>
    <property type="project" value="InterPro"/>
</dbReference>
<sequence>MITGEKPLTGIQKVAVVLMQMNQDKAVLVMQQFSESEAQEIAAEIVKLRRVDAGVAESVITEFHELTVSGRRHAHGGKGFAVGLLEASFGVERAAGVMDRLTSSMAGKSFEFLDNAEPGQIMVMLDGELPQTIALVLAHLPPMVASAVMSGLSEATRTEVAHCIATMGSATPEAVAVVAETLKARAGAVVAPEHVDAVGGIQPLVEIINRADVSTEKSVLDGLQDMDPELAEEIRSRMLTFADIVKLERRDIQRILRGVNVSILALAMKGASPAVLETIHTNVSERNLEILQSEINSMGPVRASQVEEARSEIVRSIRELEAEGSITVRRGDDDAFVY</sequence>
<evidence type="ECO:0000256" key="4">
    <source>
        <dbReference type="ARBA" id="ARBA00021870"/>
    </source>
</evidence>
<dbReference type="InterPro" id="IPR023087">
    <property type="entry name" value="Flg_Motor_Flig_C"/>
</dbReference>
<evidence type="ECO:0000256" key="6">
    <source>
        <dbReference type="ARBA" id="ARBA00022500"/>
    </source>
</evidence>
<accession>A0A3B0FNV6</accession>
<keyword evidence="6" id="KW-0145">Chemotaxis</keyword>
<keyword evidence="5" id="KW-1003">Cell membrane</keyword>
<feature type="domain" description="Flagellar motor switch protein FliG C-terminal" evidence="10">
    <location>
        <begin position="222"/>
        <end position="327"/>
    </location>
</feature>
<dbReference type="EMBL" id="RBNH01000016">
    <property type="protein sequence ID" value="RKO21555.1"/>
    <property type="molecule type" value="Genomic_DNA"/>
</dbReference>
<evidence type="ECO:0000256" key="3">
    <source>
        <dbReference type="ARBA" id="ARBA00010299"/>
    </source>
</evidence>
<evidence type="ECO:0000259" key="11">
    <source>
        <dbReference type="Pfam" id="PF14841"/>
    </source>
</evidence>
<dbReference type="Gene3D" id="1.10.220.30">
    <property type="match status" value="3"/>
</dbReference>
<dbReference type="Pfam" id="PF14842">
    <property type="entry name" value="FliG_N"/>
    <property type="match status" value="1"/>
</dbReference>
<feature type="domain" description="Flagellar motor switch protein FliG N-terminal" evidence="12">
    <location>
        <begin position="8"/>
        <end position="110"/>
    </location>
</feature>
<dbReference type="GO" id="GO:0006935">
    <property type="term" value="P:chemotaxis"/>
    <property type="evidence" value="ECO:0007669"/>
    <property type="project" value="UniProtKB-KW"/>
</dbReference>
<keyword evidence="13" id="KW-0282">Flagellum</keyword>
<dbReference type="InterPro" id="IPR011002">
    <property type="entry name" value="FliG_a-hlx"/>
</dbReference>
<dbReference type="GO" id="GO:0003774">
    <property type="term" value="F:cytoskeletal motor activity"/>
    <property type="evidence" value="ECO:0007669"/>
    <property type="project" value="InterPro"/>
</dbReference>
<dbReference type="AlphaFoldDB" id="A0A3B0FNV6"/>
<protein>
    <recommendedName>
        <fullName evidence="4">Flagellar motor switch protein FliG</fullName>
    </recommendedName>
</protein>
<comment type="caution">
    <text evidence="13">The sequence shown here is derived from an EMBL/GenBank/DDBJ whole genome shotgun (WGS) entry which is preliminary data.</text>
</comment>
<proteinExistence type="inferred from homology"/>
<dbReference type="RefSeq" id="WP_120693123.1">
    <property type="nucleotide sequence ID" value="NZ_RBNH01000016.1"/>
</dbReference>
<feature type="domain" description="Flagellar motor switch protein FliG middle" evidence="11">
    <location>
        <begin position="118"/>
        <end position="190"/>
    </location>
</feature>
<evidence type="ECO:0000256" key="7">
    <source>
        <dbReference type="ARBA" id="ARBA00022779"/>
    </source>
</evidence>
<reference evidence="14" key="2">
    <citation type="submission" date="2018-10" db="EMBL/GenBank/DDBJ databases">
        <authorList>
            <person name="Wang Y."/>
            <person name="Wang J."/>
            <person name="Yang X."/>
            <person name="Wang Z."/>
            <person name="Huang Y."/>
        </authorList>
    </citation>
    <scope>NUCLEOTIDE SEQUENCE [LARGE SCALE GENOMIC DNA]</scope>
    <source>
        <strain evidence="14">J015</strain>
    </source>
</reference>
<evidence type="ECO:0000313" key="13">
    <source>
        <dbReference type="EMBL" id="RKO21555.1"/>
    </source>
</evidence>
<evidence type="ECO:0000256" key="2">
    <source>
        <dbReference type="ARBA" id="ARBA00004413"/>
    </source>
</evidence>
<dbReference type="PANTHER" id="PTHR30534">
    <property type="entry name" value="FLAGELLAR MOTOR SWITCH PROTEIN FLIG"/>
    <property type="match status" value="1"/>
</dbReference>
<keyword evidence="13" id="KW-0969">Cilium</keyword>
<name>A0A3B0FNV6_PSEPS</name>
<keyword evidence="7" id="KW-0283">Flagellar rotation</keyword>
<dbReference type="PANTHER" id="PTHR30534:SF0">
    <property type="entry name" value="FLAGELLAR MOTOR SWITCH PROTEIN FLIG"/>
    <property type="match status" value="1"/>
</dbReference>
<evidence type="ECO:0000256" key="5">
    <source>
        <dbReference type="ARBA" id="ARBA00022475"/>
    </source>
</evidence>
<keyword evidence="9" id="KW-0975">Bacterial flagellum</keyword>
<comment type="subcellular location">
    <subcellularLocation>
        <location evidence="1">Bacterial flagellum basal body</location>
    </subcellularLocation>
    <subcellularLocation>
        <location evidence="2">Cell membrane</location>
        <topology evidence="2">Peripheral membrane protein</topology>
        <orientation evidence="2">Cytoplasmic side</orientation>
    </subcellularLocation>
</comment>
<keyword evidence="13" id="KW-0966">Cell projection</keyword>
<keyword evidence="8" id="KW-0472">Membrane</keyword>